<evidence type="ECO:0000256" key="1">
    <source>
        <dbReference type="ARBA" id="ARBA00023125"/>
    </source>
</evidence>
<dbReference type="Proteomes" id="UP000786693">
    <property type="component" value="Unassembled WGS sequence"/>
</dbReference>
<dbReference type="Pfam" id="PF00440">
    <property type="entry name" value="TetR_N"/>
    <property type="match status" value="1"/>
</dbReference>
<dbReference type="InterPro" id="IPR009057">
    <property type="entry name" value="Homeodomain-like_sf"/>
</dbReference>
<evidence type="ECO:0000313" key="5">
    <source>
        <dbReference type="Proteomes" id="UP000786693"/>
    </source>
</evidence>
<organism evidence="4 5">
    <name type="scientific">Jannaschia pagri</name>
    <dbReference type="NCBI Taxonomy" id="2829797"/>
    <lineage>
        <taxon>Bacteria</taxon>
        <taxon>Pseudomonadati</taxon>
        <taxon>Pseudomonadota</taxon>
        <taxon>Alphaproteobacteria</taxon>
        <taxon>Rhodobacterales</taxon>
        <taxon>Roseobacteraceae</taxon>
        <taxon>Jannaschia</taxon>
    </lineage>
</organism>
<gene>
    <name evidence="4" type="ORF">JANAI62_10590</name>
</gene>
<dbReference type="SUPFAM" id="SSF46689">
    <property type="entry name" value="Homeodomain-like"/>
    <property type="match status" value="1"/>
</dbReference>
<keyword evidence="5" id="KW-1185">Reference proteome</keyword>
<feature type="DNA-binding region" description="H-T-H motif" evidence="2">
    <location>
        <begin position="41"/>
        <end position="60"/>
    </location>
</feature>
<name>A0ABQ4NJ38_9RHOB</name>
<dbReference type="EMBL" id="BPFH01000002">
    <property type="protein sequence ID" value="GIT94436.1"/>
    <property type="molecule type" value="Genomic_DNA"/>
</dbReference>
<dbReference type="Gene3D" id="1.10.357.10">
    <property type="entry name" value="Tetracycline Repressor, domain 2"/>
    <property type="match status" value="1"/>
</dbReference>
<evidence type="ECO:0000259" key="3">
    <source>
        <dbReference type="PROSITE" id="PS50977"/>
    </source>
</evidence>
<proteinExistence type="predicted"/>
<comment type="caution">
    <text evidence="4">The sequence shown here is derived from an EMBL/GenBank/DDBJ whole genome shotgun (WGS) entry which is preliminary data.</text>
</comment>
<evidence type="ECO:0000256" key="2">
    <source>
        <dbReference type="PROSITE-ProRule" id="PRU00335"/>
    </source>
</evidence>
<keyword evidence="1 2" id="KW-0238">DNA-binding</keyword>
<feature type="domain" description="HTH tetR-type" evidence="3">
    <location>
        <begin position="18"/>
        <end position="78"/>
    </location>
</feature>
<accession>A0ABQ4NJ38</accession>
<dbReference type="RefSeq" id="WP_220747971.1">
    <property type="nucleotide sequence ID" value="NZ_BPFH01000002.1"/>
</dbReference>
<reference evidence="4 5" key="1">
    <citation type="submission" date="2021-05" db="EMBL/GenBank/DDBJ databases">
        <title>Bacteria Genome sequencing.</title>
        <authorList>
            <person name="Takabe Y."/>
            <person name="Nakajima Y."/>
            <person name="Suzuki S."/>
            <person name="Shiozaki T."/>
        </authorList>
    </citation>
    <scope>NUCLEOTIDE SEQUENCE [LARGE SCALE GENOMIC DNA]</scope>
    <source>
        <strain evidence="4 5">AI_62</strain>
    </source>
</reference>
<dbReference type="InterPro" id="IPR001647">
    <property type="entry name" value="HTH_TetR"/>
</dbReference>
<sequence>MTRATPEAGDVTRSAPARLSRTGWLDLALARLCADGPEALRLDAICAAAGKTKGSFYHHFADHDAFVLAVTERWIAVQTDAPTSRFAFNEMTEQDITELTRTILALDMSLEAGIRHLAETHDGVDRLLRETDTRRMDLMAGLYMRRFDLSEPLARDLSRIDYAAFVGLPVISPDLSAQERGRLYDVFDEMVKARFGPSRLETRDD</sequence>
<evidence type="ECO:0000313" key="4">
    <source>
        <dbReference type="EMBL" id="GIT94436.1"/>
    </source>
</evidence>
<dbReference type="PROSITE" id="PS50977">
    <property type="entry name" value="HTH_TETR_2"/>
    <property type="match status" value="1"/>
</dbReference>
<protein>
    <recommendedName>
        <fullName evidence="3">HTH tetR-type domain-containing protein</fullName>
    </recommendedName>
</protein>